<dbReference type="EMBL" id="LAZR01014998">
    <property type="protein sequence ID" value="KKM15067.1"/>
    <property type="molecule type" value="Genomic_DNA"/>
</dbReference>
<name>A0A0F9HIY3_9ZZZZ</name>
<evidence type="ECO:0000256" key="1">
    <source>
        <dbReference type="SAM" id="Phobius"/>
    </source>
</evidence>
<comment type="caution">
    <text evidence="2">The sequence shown here is derived from an EMBL/GenBank/DDBJ whole genome shotgun (WGS) entry which is preliminary data.</text>
</comment>
<gene>
    <name evidence="2" type="ORF">LCGC14_1699800</name>
</gene>
<organism evidence="2">
    <name type="scientific">marine sediment metagenome</name>
    <dbReference type="NCBI Taxonomy" id="412755"/>
    <lineage>
        <taxon>unclassified sequences</taxon>
        <taxon>metagenomes</taxon>
        <taxon>ecological metagenomes</taxon>
    </lineage>
</organism>
<sequence length="72" mass="8291">MWLAEKGKLKVLPEFYIFKQFLTNVDVVLSISSLITYRIFIILIIEQLILILICAYTLLVCIRANSSLNSNI</sequence>
<feature type="transmembrane region" description="Helical" evidence="1">
    <location>
        <begin position="39"/>
        <end position="62"/>
    </location>
</feature>
<keyword evidence="1" id="KW-0812">Transmembrane</keyword>
<reference evidence="2" key="1">
    <citation type="journal article" date="2015" name="Nature">
        <title>Complex archaea that bridge the gap between prokaryotes and eukaryotes.</title>
        <authorList>
            <person name="Spang A."/>
            <person name="Saw J.H."/>
            <person name="Jorgensen S.L."/>
            <person name="Zaremba-Niedzwiedzka K."/>
            <person name="Martijn J."/>
            <person name="Lind A.E."/>
            <person name="van Eijk R."/>
            <person name="Schleper C."/>
            <person name="Guy L."/>
            <person name="Ettema T.J."/>
        </authorList>
    </citation>
    <scope>NUCLEOTIDE SEQUENCE</scope>
</reference>
<accession>A0A0F9HIY3</accession>
<proteinExistence type="predicted"/>
<keyword evidence="1" id="KW-0472">Membrane</keyword>
<protein>
    <submittedName>
        <fullName evidence="2">Uncharacterized protein</fullName>
    </submittedName>
</protein>
<evidence type="ECO:0000313" key="2">
    <source>
        <dbReference type="EMBL" id="KKM15067.1"/>
    </source>
</evidence>
<keyword evidence="1" id="KW-1133">Transmembrane helix</keyword>
<dbReference type="AlphaFoldDB" id="A0A0F9HIY3"/>